<dbReference type="Proteomes" id="UP000623090">
    <property type="component" value="Unassembled WGS sequence"/>
</dbReference>
<feature type="domain" description="Insertion element IS402-like" evidence="2">
    <location>
        <begin position="6"/>
        <end position="77"/>
    </location>
</feature>
<dbReference type="NCBIfam" id="NF033580">
    <property type="entry name" value="transpos_IS5_3"/>
    <property type="match status" value="1"/>
</dbReference>
<dbReference type="EMBL" id="JABJWC010000012">
    <property type="protein sequence ID" value="NPC66116.1"/>
    <property type="molecule type" value="Genomic_DNA"/>
</dbReference>
<dbReference type="RefSeq" id="WP_172156354.1">
    <property type="nucleotide sequence ID" value="NZ_JABJWC010000012.1"/>
</dbReference>
<proteinExistence type="predicted"/>
<accession>A0ABX2ACN7</accession>
<name>A0ABX2ACN7_9PROT</name>
<evidence type="ECO:0000259" key="1">
    <source>
        <dbReference type="Pfam" id="PF01609"/>
    </source>
</evidence>
<comment type="caution">
    <text evidence="3">The sequence shown here is derived from an EMBL/GenBank/DDBJ whole genome shotgun (WGS) entry which is preliminary data.</text>
</comment>
<evidence type="ECO:0000259" key="2">
    <source>
        <dbReference type="Pfam" id="PF13340"/>
    </source>
</evidence>
<protein>
    <submittedName>
        <fullName evidence="3">IS5 family transposase</fullName>
    </submittedName>
</protein>
<organism evidence="3 4">
    <name type="scientific">Komagataeibacter melomenusus</name>
    <dbReference type="NCBI Taxonomy" id="2766578"/>
    <lineage>
        <taxon>Bacteria</taxon>
        <taxon>Pseudomonadati</taxon>
        <taxon>Pseudomonadota</taxon>
        <taxon>Alphaproteobacteria</taxon>
        <taxon>Acetobacterales</taxon>
        <taxon>Acetobacteraceae</taxon>
        <taxon>Komagataeibacter</taxon>
    </lineage>
</organism>
<dbReference type="InterPro" id="IPR002559">
    <property type="entry name" value="Transposase_11"/>
</dbReference>
<feature type="domain" description="Transposase IS4-like" evidence="1">
    <location>
        <begin position="95"/>
        <end position="254"/>
    </location>
</feature>
<dbReference type="PANTHER" id="PTHR30007">
    <property type="entry name" value="PHP DOMAIN PROTEIN"/>
    <property type="match status" value="1"/>
</dbReference>
<dbReference type="InterPro" id="IPR025161">
    <property type="entry name" value="IS402-like_dom"/>
</dbReference>
<gene>
    <name evidence="3" type="ORF">HNW77_06870</name>
</gene>
<evidence type="ECO:0000313" key="3">
    <source>
        <dbReference type="EMBL" id="NPC66116.1"/>
    </source>
</evidence>
<reference evidence="3 4" key="1">
    <citation type="journal article" date="2020" name="Microorganisms">
        <title>Description of Komagataeibacter melaceti sp. nov. and Komagataeibacter melomenusus sp. nov. Isolated from Apple Cider Vinegar.</title>
        <authorList>
            <person name="Maric L."/>
            <person name="Cleenwerck I."/>
            <person name="Accetto T."/>
            <person name="Vandamme P."/>
            <person name="Trcek J."/>
        </authorList>
    </citation>
    <scope>NUCLEOTIDE SEQUENCE [LARGE SCALE GENOMIC DNA]</scope>
    <source>
        <strain evidence="3 4">AV436</strain>
    </source>
</reference>
<keyword evidence="4" id="KW-1185">Reference proteome</keyword>
<sequence>MYDTDLTDQQWELLEPYIFKAKPGGRPRSTNMRGVINAIFYVLKNGCMWRSLPRDFPPWQTVYRYFRHLGASKAFDNAFRDMYERVRVKDERNPEPSLLIVDSQSVKTDKTAVFDTRGYDGGKRVKGRKRHLAVDSAGNIVDVFISNANLNNVKGTNKLFKSIQKMYTFTAIDLVIADKGYRGERFKKYVARRFGGEVEIGENHTSMETDFVPAKKRWLVERALGWLNNYRRLAKDYEEKIEVSRHMIRMAAMRLMLRRLCPVPRKGKTWI</sequence>
<evidence type="ECO:0000313" key="4">
    <source>
        <dbReference type="Proteomes" id="UP000623090"/>
    </source>
</evidence>
<dbReference type="PANTHER" id="PTHR30007:SF0">
    <property type="entry name" value="TRANSPOSASE"/>
    <property type="match status" value="1"/>
</dbReference>
<dbReference type="Pfam" id="PF01609">
    <property type="entry name" value="DDE_Tnp_1"/>
    <property type="match status" value="1"/>
</dbReference>
<dbReference type="Pfam" id="PF13340">
    <property type="entry name" value="DUF4096"/>
    <property type="match status" value="1"/>
</dbReference>